<dbReference type="EMBL" id="CP031050">
    <property type="protein sequence ID" value="QDZ25531.1"/>
    <property type="molecule type" value="Genomic_DNA"/>
</dbReference>
<dbReference type="Gene3D" id="1.10.20.10">
    <property type="entry name" value="Histone, subunit A"/>
    <property type="match status" value="1"/>
</dbReference>
<dbReference type="GO" id="GO:0046982">
    <property type="term" value="F:protein heterodimerization activity"/>
    <property type="evidence" value="ECO:0007669"/>
    <property type="project" value="InterPro"/>
</dbReference>
<accession>A0A5B8MYT4</accession>
<name>A0A5B8MYT4_9CHLO</name>
<gene>
    <name evidence="2" type="ORF">A3770_17p80490</name>
</gene>
<proteinExistence type="predicted"/>
<evidence type="ECO:0000313" key="2">
    <source>
        <dbReference type="EMBL" id="QDZ25531.1"/>
    </source>
</evidence>
<dbReference type="InterPro" id="IPR009072">
    <property type="entry name" value="Histone-fold"/>
</dbReference>
<feature type="compositionally biased region" description="Low complexity" evidence="1">
    <location>
        <begin position="151"/>
        <end position="162"/>
    </location>
</feature>
<dbReference type="Proteomes" id="UP000316726">
    <property type="component" value="Chromosome 17"/>
</dbReference>
<evidence type="ECO:0000313" key="3">
    <source>
        <dbReference type="Proteomes" id="UP000316726"/>
    </source>
</evidence>
<feature type="compositionally biased region" description="Basic and acidic residues" evidence="1">
    <location>
        <begin position="23"/>
        <end position="32"/>
    </location>
</feature>
<evidence type="ECO:0008006" key="4">
    <source>
        <dbReference type="Google" id="ProtNLM"/>
    </source>
</evidence>
<reference evidence="2 3" key="1">
    <citation type="submission" date="2018-07" db="EMBL/GenBank/DDBJ databases">
        <title>The complete nuclear genome of the prasinophyte Chloropicon primus (CCMP1205).</title>
        <authorList>
            <person name="Pombert J.-F."/>
            <person name="Otis C."/>
            <person name="Turmel M."/>
            <person name="Lemieux C."/>
        </authorList>
    </citation>
    <scope>NUCLEOTIDE SEQUENCE [LARGE SCALE GENOMIC DNA]</scope>
    <source>
        <strain evidence="2 3">CCMP1205</strain>
    </source>
</reference>
<dbReference type="AlphaFoldDB" id="A0A5B8MYT4"/>
<keyword evidence="3" id="KW-1185">Reference proteome</keyword>
<protein>
    <recommendedName>
        <fullName evidence="4">Transcription factor CBF/NF-Y/archaeal histone domain-containing protein</fullName>
    </recommendedName>
</protein>
<organism evidence="2 3">
    <name type="scientific">Chloropicon primus</name>
    <dbReference type="NCBI Taxonomy" id="1764295"/>
    <lineage>
        <taxon>Eukaryota</taxon>
        <taxon>Viridiplantae</taxon>
        <taxon>Chlorophyta</taxon>
        <taxon>Chloropicophyceae</taxon>
        <taxon>Chloropicales</taxon>
        <taxon>Chloropicaceae</taxon>
        <taxon>Chloropicon</taxon>
    </lineage>
</organism>
<feature type="region of interest" description="Disordered" evidence="1">
    <location>
        <begin position="23"/>
        <end position="43"/>
    </location>
</feature>
<evidence type="ECO:0000256" key="1">
    <source>
        <dbReference type="SAM" id="MobiDB-lite"/>
    </source>
</evidence>
<sequence length="171" mass="18171">MVGVAMALVSEVDATMAEKEDATVACDGRKGQEGAAGSGRRDPIALPRTRVQSIASEFTSTAPSADPLYAISRATELFLEHFVSKITQGERISALENGSVIHLQYEDLTTAVLEDKRLGSILSDVIPPKCHIDVAFPRAEQEGDPATPMDATTTTTEVEAVTKGQHHPSPA</sequence>
<dbReference type="OrthoDB" id="636685at2759"/>
<feature type="region of interest" description="Disordered" evidence="1">
    <location>
        <begin position="138"/>
        <end position="171"/>
    </location>
</feature>